<evidence type="ECO:0000313" key="1">
    <source>
        <dbReference type="EMBL" id="MDX7988098.1"/>
    </source>
</evidence>
<dbReference type="EMBL" id="VCDN01000046">
    <property type="protein sequence ID" value="MDX7988098.1"/>
    <property type="molecule type" value="Genomic_DNA"/>
</dbReference>
<reference evidence="2" key="1">
    <citation type="journal article" date="2024" name="Toxins">
        <title>Genome Sequence Analysis of Native Xenorhabdus Strains Isolated from Entomopathogenic Nematodes in Argentina.</title>
        <authorList>
            <person name="Palma L."/>
            <person name="Frizzo L."/>
            <person name="Kaiser S."/>
            <person name="Berry C."/>
            <person name="Caballero P."/>
            <person name="Bode H.B."/>
            <person name="Del Valle E.E."/>
        </authorList>
    </citation>
    <scope>NUCLEOTIDE SEQUENCE [LARGE SCALE GENOMIC DNA]</scope>
    <source>
        <strain evidence="2">12</strain>
    </source>
</reference>
<evidence type="ECO:0000313" key="2">
    <source>
        <dbReference type="Proteomes" id="UP001271890"/>
    </source>
</evidence>
<organism evidence="1 2">
    <name type="scientific">Xenorhabdus santafensis</name>
    <dbReference type="NCBI Taxonomy" id="2582833"/>
    <lineage>
        <taxon>Bacteria</taxon>
        <taxon>Pseudomonadati</taxon>
        <taxon>Pseudomonadota</taxon>
        <taxon>Gammaproteobacteria</taxon>
        <taxon>Enterobacterales</taxon>
        <taxon>Morganellaceae</taxon>
        <taxon>Xenorhabdus</taxon>
    </lineage>
</organism>
<proteinExistence type="predicted"/>
<dbReference type="RefSeq" id="WP_319930513.1">
    <property type="nucleotide sequence ID" value="NZ_VCDN01000046.1"/>
</dbReference>
<keyword evidence="2" id="KW-1185">Reference proteome</keyword>
<comment type="caution">
    <text evidence="1">The sequence shown here is derived from an EMBL/GenBank/DDBJ whole genome shotgun (WGS) entry which is preliminary data.</text>
</comment>
<gene>
    <name evidence="1" type="ORF">FE392_12255</name>
</gene>
<accession>A0ABU4SBB0</accession>
<sequence>MAEKSIAELSKNFWMDLDNINSGLSEVSSNIVNALRYGGVIDEDLEKTINSILKEGFDGISSAIKKQEK</sequence>
<protein>
    <submittedName>
        <fullName evidence="1">Uncharacterized protein</fullName>
    </submittedName>
</protein>
<dbReference type="Proteomes" id="UP001271890">
    <property type="component" value="Unassembled WGS sequence"/>
</dbReference>
<name>A0ABU4SBB0_9GAMM</name>